<dbReference type="AlphaFoldDB" id="A0A0U4W195"/>
<feature type="transmembrane region" description="Helical" evidence="1">
    <location>
        <begin position="255"/>
        <end position="278"/>
    </location>
</feature>
<dbReference type="KEGG" id="cthi:THC_0528"/>
<evidence type="ECO:0000313" key="3">
    <source>
        <dbReference type="Proteomes" id="UP000068196"/>
    </source>
</evidence>
<reference evidence="2 3" key="1">
    <citation type="journal article" date="2016" name="Int. J. Syst. Evol. Microbiol.">
        <title>Caldimicrobium thiodismutans sp. nov., a sulfur-disproportionating bacterium isolated from a hot spring, and emended description of the genus Caldimicrobium.</title>
        <authorList>
            <person name="Kojima H."/>
            <person name="Umezawa K."/>
            <person name="Fukui M."/>
        </authorList>
    </citation>
    <scope>NUCLEOTIDE SEQUENCE [LARGE SCALE GENOMIC DNA]</scope>
    <source>
        <strain evidence="2 3">TF1</strain>
    </source>
</reference>
<evidence type="ECO:0000313" key="2">
    <source>
        <dbReference type="EMBL" id="BAU22922.1"/>
    </source>
</evidence>
<accession>A0A0U4W195</accession>
<keyword evidence="1" id="KW-1133">Transmembrane helix</keyword>
<reference evidence="3" key="2">
    <citation type="journal article" date="2016" name="Int. J. Syst. Evol. Microbiol.">
        <title>Caldimicrobium thiodismutans sp. nov., a sulfur-disproportionating bacterium isolated from a hot spring.</title>
        <authorList>
            <person name="Kojima H."/>
            <person name="Umezawa K."/>
            <person name="Fukui M."/>
        </authorList>
    </citation>
    <scope>NUCLEOTIDE SEQUENCE [LARGE SCALE GENOMIC DNA]</scope>
    <source>
        <strain evidence="3">TF1</strain>
    </source>
</reference>
<feature type="transmembrane region" description="Helical" evidence="1">
    <location>
        <begin position="164"/>
        <end position="185"/>
    </location>
</feature>
<feature type="transmembrane region" description="Helical" evidence="1">
    <location>
        <begin position="14"/>
        <end position="38"/>
    </location>
</feature>
<gene>
    <name evidence="2" type="ORF">THC_0528</name>
</gene>
<name>A0A0U4W195_9BACT</name>
<organism evidence="2 3">
    <name type="scientific">Caldimicrobium thiodismutans</name>
    <dbReference type="NCBI Taxonomy" id="1653476"/>
    <lineage>
        <taxon>Bacteria</taxon>
        <taxon>Pseudomonadati</taxon>
        <taxon>Thermodesulfobacteriota</taxon>
        <taxon>Thermodesulfobacteria</taxon>
        <taxon>Thermodesulfobacteriales</taxon>
        <taxon>Thermodesulfobacteriaceae</taxon>
        <taxon>Caldimicrobium</taxon>
    </lineage>
</organism>
<keyword evidence="1" id="KW-0472">Membrane</keyword>
<proteinExistence type="predicted"/>
<dbReference type="STRING" id="1653476.THC_0528"/>
<sequence>MWTSIGKLEIKKGLFYYLLLYLFFFFWSTFTLFALFFYTNINHISDNFNKKRGFSILFYPQGNLKTFEDIKGILTNLNYIKKYQVIPPRELLASLEINLPKELLDEKDLYNFLPYLIRIDLISPDKSSQLKMDLQMYEKMFNITFEFISEPHLKSLYFWQYSNIVILAFIFLWNLFYLLFFYFLIKTLNSHLKEHNEIFQFLGGSIFNLLVIRFAILVFPLILLLILSFLFYFYILSKLIYYFPVLKIFPNLNNIFELSFFAIYLFFLIFIYPIYLLILSLRKI</sequence>
<feature type="transmembrane region" description="Helical" evidence="1">
    <location>
        <begin position="206"/>
        <end position="235"/>
    </location>
</feature>
<keyword evidence="3" id="KW-1185">Reference proteome</keyword>
<evidence type="ECO:0000256" key="1">
    <source>
        <dbReference type="SAM" id="Phobius"/>
    </source>
</evidence>
<keyword evidence="1" id="KW-0812">Transmembrane</keyword>
<dbReference type="Proteomes" id="UP000068196">
    <property type="component" value="Chromosome"/>
</dbReference>
<dbReference type="EMBL" id="AP014945">
    <property type="protein sequence ID" value="BAU22922.1"/>
    <property type="molecule type" value="Genomic_DNA"/>
</dbReference>
<protein>
    <recommendedName>
        <fullName evidence="4">Cell division protein FtsX</fullName>
    </recommendedName>
</protein>
<evidence type="ECO:0008006" key="4">
    <source>
        <dbReference type="Google" id="ProtNLM"/>
    </source>
</evidence>